<evidence type="ECO:0000313" key="1">
    <source>
        <dbReference type="EMBL" id="TWT49033.1"/>
    </source>
</evidence>
<name>A0A5C5WG91_9PLAN</name>
<dbReference type="EMBL" id="SIHI01000019">
    <property type="protein sequence ID" value="TWT49033.1"/>
    <property type="molecule type" value="Genomic_DNA"/>
</dbReference>
<dbReference type="Proteomes" id="UP000317243">
    <property type="component" value="Unassembled WGS sequence"/>
</dbReference>
<gene>
    <name evidence="1" type="ORF">KOR42_39490</name>
</gene>
<proteinExistence type="predicted"/>
<organism evidence="1 2">
    <name type="scientific">Thalassoglobus neptunius</name>
    <dbReference type="NCBI Taxonomy" id="1938619"/>
    <lineage>
        <taxon>Bacteria</taxon>
        <taxon>Pseudomonadati</taxon>
        <taxon>Planctomycetota</taxon>
        <taxon>Planctomycetia</taxon>
        <taxon>Planctomycetales</taxon>
        <taxon>Planctomycetaceae</taxon>
        <taxon>Thalassoglobus</taxon>
    </lineage>
</organism>
<accession>A0A5C5WG91</accession>
<comment type="caution">
    <text evidence="1">The sequence shown here is derived from an EMBL/GenBank/DDBJ whole genome shotgun (WGS) entry which is preliminary data.</text>
</comment>
<reference evidence="1 2" key="1">
    <citation type="submission" date="2019-02" db="EMBL/GenBank/DDBJ databases">
        <title>Deep-cultivation of Planctomycetes and their phenomic and genomic characterization uncovers novel biology.</title>
        <authorList>
            <person name="Wiegand S."/>
            <person name="Jogler M."/>
            <person name="Boedeker C."/>
            <person name="Pinto D."/>
            <person name="Vollmers J."/>
            <person name="Rivas-Marin E."/>
            <person name="Kohn T."/>
            <person name="Peeters S.H."/>
            <person name="Heuer A."/>
            <person name="Rast P."/>
            <person name="Oberbeckmann S."/>
            <person name="Bunk B."/>
            <person name="Jeske O."/>
            <person name="Meyerdierks A."/>
            <person name="Storesund J.E."/>
            <person name="Kallscheuer N."/>
            <person name="Luecker S."/>
            <person name="Lage O.M."/>
            <person name="Pohl T."/>
            <person name="Merkel B.J."/>
            <person name="Hornburger P."/>
            <person name="Mueller R.-W."/>
            <person name="Bruemmer F."/>
            <person name="Labrenz M."/>
            <person name="Spormann A.M."/>
            <person name="Op Den Camp H."/>
            <person name="Overmann J."/>
            <person name="Amann R."/>
            <person name="Jetten M.S.M."/>
            <person name="Mascher T."/>
            <person name="Medema M.H."/>
            <person name="Devos D.P."/>
            <person name="Kaster A.-K."/>
            <person name="Ovreas L."/>
            <person name="Rohde M."/>
            <person name="Galperin M.Y."/>
            <person name="Jogler C."/>
        </authorList>
    </citation>
    <scope>NUCLEOTIDE SEQUENCE [LARGE SCALE GENOMIC DNA]</scope>
    <source>
        <strain evidence="1 2">KOR42</strain>
    </source>
</reference>
<dbReference type="AlphaFoldDB" id="A0A5C5WG91"/>
<evidence type="ECO:0000313" key="2">
    <source>
        <dbReference type="Proteomes" id="UP000317243"/>
    </source>
</evidence>
<sequence length="125" mass="13589">MIGSIVSDLIHSVAMVVIALSLTQGWDYVMPAKKPTPMLDQIELDEDAAKAFDNLQKQQSIKRKGDAAGRKASELKGQLSTAFGDARVGRLPDGRIVQRLTKGWKRAASKASSGEYDLFEEVPTA</sequence>
<protein>
    <submittedName>
        <fullName evidence="1">Uncharacterized protein</fullName>
    </submittedName>
</protein>
<keyword evidence="2" id="KW-1185">Reference proteome</keyword>